<reference evidence="2 3" key="1">
    <citation type="submission" date="2020-04" db="EMBL/GenBank/DDBJ databases">
        <title>Rhizobium sp. S-51 isolated from soil.</title>
        <authorList>
            <person name="Dahal R.H."/>
        </authorList>
    </citation>
    <scope>NUCLEOTIDE SEQUENCE [LARGE SCALE GENOMIC DNA]</scope>
    <source>
        <strain evidence="2 3">S-51</strain>
    </source>
</reference>
<accession>A0A7Y0AWN0</accession>
<dbReference type="GO" id="GO:0016740">
    <property type="term" value="F:transferase activity"/>
    <property type="evidence" value="ECO:0007669"/>
    <property type="project" value="UniProtKB-KW"/>
</dbReference>
<dbReference type="Pfam" id="PF01755">
    <property type="entry name" value="Glyco_transf_25"/>
    <property type="match status" value="1"/>
</dbReference>
<organism evidence="2 3">
    <name type="scientific">Rhizobium terricola</name>
    <dbReference type="NCBI Taxonomy" id="2728849"/>
    <lineage>
        <taxon>Bacteria</taxon>
        <taxon>Pseudomonadati</taxon>
        <taxon>Pseudomonadota</taxon>
        <taxon>Alphaproteobacteria</taxon>
        <taxon>Hyphomicrobiales</taxon>
        <taxon>Rhizobiaceae</taxon>
        <taxon>Rhizobium/Agrobacterium group</taxon>
        <taxon>Rhizobium</taxon>
    </lineage>
</organism>
<keyword evidence="2" id="KW-0808">Transferase</keyword>
<dbReference type="InterPro" id="IPR002654">
    <property type="entry name" value="Glyco_trans_25"/>
</dbReference>
<evidence type="ECO:0000313" key="2">
    <source>
        <dbReference type="EMBL" id="NML74747.1"/>
    </source>
</evidence>
<keyword evidence="3" id="KW-1185">Reference proteome</keyword>
<protein>
    <submittedName>
        <fullName evidence="2">Glycosyltransferase family 25 protein</fullName>
    </submittedName>
</protein>
<feature type="domain" description="Glycosyl transferase family 25" evidence="1">
    <location>
        <begin position="4"/>
        <end position="134"/>
    </location>
</feature>
<dbReference type="Proteomes" id="UP000541470">
    <property type="component" value="Unassembled WGS sequence"/>
</dbReference>
<dbReference type="EMBL" id="JABBGK010000002">
    <property type="protein sequence ID" value="NML74747.1"/>
    <property type="molecule type" value="Genomic_DNA"/>
</dbReference>
<sequence>MKIGVYVINLDRSVARREALWQQAAALGLELRRVEAVDGRAIDPKDWVDLDEESFKRNNGRSVVPGEYGCYRSHLKAFSTFLETDDDAAIVIEDDIQLVGDLVKRAAAILDAVPKAEMVKLFNHRTVWFHRTATSRLGDEVGRAFHGPQGSAACNLYTREGARKALQNLKVMRYPVDIALERGWQSGLAVFTVREDIVSLGALKKQTEIASIADYRKYKFTGAKRMVTHFVRAREYLRRIGFALRA</sequence>
<gene>
    <name evidence="2" type="ORF">HHL25_11485</name>
</gene>
<dbReference type="RefSeq" id="WP_169590489.1">
    <property type="nucleotide sequence ID" value="NZ_JABBGK010000002.1"/>
</dbReference>
<evidence type="ECO:0000259" key="1">
    <source>
        <dbReference type="Pfam" id="PF01755"/>
    </source>
</evidence>
<comment type="caution">
    <text evidence="2">The sequence shown here is derived from an EMBL/GenBank/DDBJ whole genome shotgun (WGS) entry which is preliminary data.</text>
</comment>
<evidence type="ECO:0000313" key="3">
    <source>
        <dbReference type="Proteomes" id="UP000541470"/>
    </source>
</evidence>
<dbReference type="AlphaFoldDB" id="A0A7Y0AWN0"/>
<dbReference type="CDD" id="cd06532">
    <property type="entry name" value="Glyco_transf_25"/>
    <property type="match status" value="1"/>
</dbReference>
<name>A0A7Y0AWN0_9HYPH</name>
<proteinExistence type="predicted"/>